<dbReference type="AlphaFoldDB" id="A0A1G6MVA5"/>
<dbReference type="STRING" id="1236220.SAMN04488112_1115"/>
<dbReference type="RefSeq" id="WP_091570096.1">
    <property type="nucleotide sequence ID" value="NZ_FMZA01000011.1"/>
</dbReference>
<protein>
    <submittedName>
        <fullName evidence="1">Uncharacterized protein</fullName>
    </submittedName>
</protein>
<dbReference type="OrthoDB" id="9783299at2"/>
<keyword evidence="2" id="KW-1185">Reference proteome</keyword>
<organism evidence="1 2">
    <name type="scientific">Melghirimyces thermohalophilus</name>
    <dbReference type="NCBI Taxonomy" id="1236220"/>
    <lineage>
        <taxon>Bacteria</taxon>
        <taxon>Bacillati</taxon>
        <taxon>Bacillota</taxon>
        <taxon>Bacilli</taxon>
        <taxon>Bacillales</taxon>
        <taxon>Thermoactinomycetaceae</taxon>
        <taxon>Melghirimyces</taxon>
    </lineage>
</organism>
<dbReference type="Proteomes" id="UP000199387">
    <property type="component" value="Unassembled WGS sequence"/>
</dbReference>
<gene>
    <name evidence="1" type="ORF">SAMN04488112_1115</name>
</gene>
<proteinExistence type="predicted"/>
<evidence type="ECO:0000313" key="2">
    <source>
        <dbReference type="Proteomes" id="UP000199387"/>
    </source>
</evidence>
<name>A0A1G6MVA5_9BACL</name>
<evidence type="ECO:0000313" key="1">
    <source>
        <dbReference type="EMBL" id="SDC59490.1"/>
    </source>
</evidence>
<accession>A0A1G6MVA5</accession>
<sequence length="72" mass="8288">MDVKKEFQQALEKAHMYGLLAEYYKYQDAELYMYYHRKHCVCTQKVAGMAQEMSRKQVAAGEGTSESPYAGP</sequence>
<dbReference type="EMBL" id="FMZA01000011">
    <property type="protein sequence ID" value="SDC59490.1"/>
    <property type="molecule type" value="Genomic_DNA"/>
</dbReference>
<reference evidence="1 2" key="1">
    <citation type="submission" date="2016-10" db="EMBL/GenBank/DDBJ databases">
        <authorList>
            <person name="de Groot N.N."/>
        </authorList>
    </citation>
    <scope>NUCLEOTIDE SEQUENCE [LARGE SCALE GENOMIC DNA]</scope>
    <source>
        <strain evidence="1 2">DSM 45514</strain>
    </source>
</reference>